<dbReference type="OrthoDB" id="9229163at2759"/>
<dbReference type="SUPFAM" id="SSF50494">
    <property type="entry name" value="Trypsin-like serine proteases"/>
    <property type="match status" value="1"/>
</dbReference>
<dbReference type="GO" id="GO:0031012">
    <property type="term" value="C:extracellular matrix"/>
    <property type="evidence" value="ECO:0007669"/>
    <property type="project" value="TreeGrafter"/>
</dbReference>
<reference evidence="4" key="1">
    <citation type="submission" date="2020-11" db="EMBL/GenBank/DDBJ databases">
        <authorList>
            <person name="Tran Van P."/>
        </authorList>
    </citation>
    <scope>NUCLEOTIDE SEQUENCE</scope>
</reference>
<evidence type="ECO:0000313" key="5">
    <source>
        <dbReference type="Proteomes" id="UP000677054"/>
    </source>
</evidence>
<dbReference type="SUPFAM" id="SSF52058">
    <property type="entry name" value="L domain-like"/>
    <property type="match status" value="2"/>
</dbReference>
<dbReference type="SMART" id="SM00369">
    <property type="entry name" value="LRR_TYP"/>
    <property type="match status" value="5"/>
</dbReference>
<evidence type="ECO:0000256" key="2">
    <source>
        <dbReference type="ARBA" id="ARBA00022729"/>
    </source>
</evidence>
<dbReference type="PROSITE" id="PS51450">
    <property type="entry name" value="LRR"/>
    <property type="match status" value="1"/>
</dbReference>
<evidence type="ECO:0000256" key="1">
    <source>
        <dbReference type="ARBA" id="ARBA00022614"/>
    </source>
</evidence>
<dbReference type="PANTHER" id="PTHR24373">
    <property type="entry name" value="SLIT RELATED LEUCINE-RICH REPEAT NEURONAL PROTEIN"/>
    <property type="match status" value="1"/>
</dbReference>
<sequence>MLQEFSFGIPVVLTPAGTAALGNDIALIHLPSRLTFGPSIQPICYPITDDLGTAIAGCDKKICGWGYSKQDIGSRYPESLCMRDPSRADLHIRQEYTLKGTSGGLQSTSVLASKHLPVSLTLKMQATSGFLSLFILLLGSILGTSGRTACPVSDLILPCVCYHHLGRQTIVDCSEAKSSDEIFSAFNDVSWPFTEIWKFQLTHNWEILELPDGVFGDVTFEEIYIYNDSLVSLHPGAILPSKDRLRELKLSRCGMGKIPGGMEEFPWDILPQFNKLTRLYLTINALTTLPAIQSASLEQIQIGDNQIMTLESGSSLPRLSFFSMGWNPISEIPPGFFSDMEGLRDYYCMGCSLGPTLATRTFDFHNGRIRIFQLEDNSISALEVDAITGLQPSTQIYLRENEIEVLAMDSFRPMLDVLSQGAGFIELYGWNPISEIPPGFFSDMEGLRDYYCMGCSLGPTLATRTFDFHNGRIRIFQLEDNSISTLEVDAITGLQPSTQIYLRENEIEVLAMDSFRPMLDVLSQGAGFIELYGNPVECNCTMAWIVQNPDYLASPQGKTQSTLEGASRRSNPLPPLSHFPDSLTLKMQECLIPLSLLFLLSSVRGTSGQDPCPEYDNLAPCYCSYKDGINTVTVDCSRATSSEGIFSYFNNVNWPFTNLTEFRMTPNEAVRELPKGVFGDVTFQKITLIRTSVRRIHPSVLLPSKDRIRTLEMTHGALEEFPWHILRQLTNLSTLWLFRNALTTLPPLKSSSLRTLHIFVNDITNLEAGWSLPNLTALCLDSNPISEVPAGFFSDMGNLGDFRCEYCGLGPTLSTGSLKFRSSAVQFIRLEYNSISTLEPDAITGFQSNTRIFMSYNEIRKLTEESFRPMLEVLSLGNGFIRLYRNPIECGCSMAWVVLNPDFLASIAGSCHTGMDFHDLDPNIFENFCVRRDPPMPGDYSTWINS</sequence>
<dbReference type="InterPro" id="IPR050328">
    <property type="entry name" value="Dev_Immune_Receptor"/>
</dbReference>
<name>A0A7R9ADE2_9CRUS</name>
<dbReference type="InterPro" id="IPR032675">
    <property type="entry name" value="LRR_dom_sf"/>
</dbReference>
<organism evidence="4">
    <name type="scientific">Darwinula stevensoni</name>
    <dbReference type="NCBI Taxonomy" id="69355"/>
    <lineage>
        <taxon>Eukaryota</taxon>
        <taxon>Metazoa</taxon>
        <taxon>Ecdysozoa</taxon>
        <taxon>Arthropoda</taxon>
        <taxon>Crustacea</taxon>
        <taxon>Oligostraca</taxon>
        <taxon>Ostracoda</taxon>
        <taxon>Podocopa</taxon>
        <taxon>Podocopida</taxon>
        <taxon>Darwinulocopina</taxon>
        <taxon>Darwinuloidea</taxon>
        <taxon>Darwinulidae</taxon>
        <taxon>Darwinula</taxon>
    </lineage>
</organism>
<dbReference type="AlphaFoldDB" id="A0A7R9ADE2"/>
<dbReference type="Gene3D" id="2.40.10.10">
    <property type="entry name" value="Trypsin-like serine proteases"/>
    <property type="match status" value="1"/>
</dbReference>
<keyword evidence="2" id="KW-0732">Signal</keyword>
<keyword evidence="3" id="KW-0677">Repeat</keyword>
<keyword evidence="5" id="KW-1185">Reference proteome</keyword>
<protein>
    <submittedName>
        <fullName evidence="4">Uncharacterized protein</fullName>
    </submittedName>
</protein>
<dbReference type="InterPro" id="IPR043504">
    <property type="entry name" value="Peptidase_S1_PA_chymotrypsin"/>
</dbReference>
<evidence type="ECO:0000256" key="3">
    <source>
        <dbReference type="ARBA" id="ARBA00022737"/>
    </source>
</evidence>
<dbReference type="GO" id="GO:0005615">
    <property type="term" value="C:extracellular space"/>
    <property type="evidence" value="ECO:0007669"/>
    <property type="project" value="TreeGrafter"/>
</dbReference>
<accession>A0A7R9ADE2</accession>
<proteinExistence type="predicted"/>
<dbReference type="InterPro" id="IPR009003">
    <property type="entry name" value="Peptidase_S1_PA"/>
</dbReference>
<keyword evidence="1" id="KW-0433">Leucine-rich repeat</keyword>
<dbReference type="EMBL" id="CAJPEV010004133">
    <property type="protein sequence ID" value="CAG0901237.1"/>
    <property type="molecule type" value="Genomic_DNA"/>
</dbReference>
<dbReference type="InterPro" id="IPR001611">
    <property type="entry name" value="Leu-rich_rpt"/>
</dbReference>
<evidence type="ECO:0000313" key="4">
    <source>
        <dbReference type="EMBL" id="CAD7252127.1"/>
    </source>
</evidence>
<dbReference type="Proteomes" id="UP000677054">
    <property type="component" value="Unassembled WGS sequence"/>
</dbReference>
<dbReference type="EMBL" id="LR903650">
    <property type="protein sequence ID" value="CAD7252127.1"/>
    <property type="molecule type" value="Genomic_DNA"/>
</dbReference>
<dbReference type="Gene3D" id="3.80.10.10">
    <property type="entry name" value="Ribonuclease Inhibitor"/>
    <property type="match status" value="3"/>
</dbReference>
<dbReference type="PANTHER" id="PTHR24373:SF370">
    <property type="entry name" value="FISH-LIPS, ISOFORM E"/>
    <property type="match status" value="1"/>
</dbReference>
<gene>
    <name evidence="4" type="ORF">DSTB1V02_LOCUS11888</name>
</gene>
<dbReference type="InterPro" id="IPR003591">
    <property type="entry name" value="Leu-rich_rpt_typical-subtyp"/>
</dbReference>